<evidence type="ECO:0000313" key="3">
    <source>
        <dbReference type="Proteomes" id="UP000663887"/>
    </source>
</evidence>
<dbReference type="EMBL" id="CAJNRG010003269">
    <property type="protein sequence ID" value="CAF2055340.1"/>
    <property type="molecule type" value="Genomic_DNA"/>
</dbReference>
<gene>
    <name evidence="2" type="ORF">UXM345_LOCUS38697</name>
    <name evidence="1" type="ORF">XDN619_LOCUS9550</name>
</gene>
<reference evidence="1" key="1">
    <citation type="submission" date="2021-02" db="EMBL/GenBank/DDBJ databases">
        <authorList>
            <person name="Nowell W R."/>
        </authorList>
    </citation>
    <scope>NUCLEOTIDE SEQUENCE</scope>
</reference>
<name>A0A816Q030_9BILA</name>
<evidence type="ECO:0000313" key="2">
    <source>
        <dbReference type="EMBL" id="CAF4418569.1"/>
    </source>
</evidence>
<feature type="non-terminal residue" evidence="1">
    <location>
        <position position="1"/>
    </location>
</feature>
<protein>
    <submittedName>
        <fullName evidence="1">Uncharacterized protein</fullName>
    </submittedName>
</protein>
<accession>A0A816Q030</accession>
<dbReference type="Proteomes" id="UP000663887">
    <property type="component" value="Unassembled WGS sequence"/>
</dbReference>
<organism evidence="1 3">
    <name type="scientific">Rotaria magnacalcarata</name>
    <dbReference type="NCBI Taxonomy" id="392030"/>
    <lineage>
        <taxon>Eukaryota</taxon>
        <taxon>Metazoa</taxon>
        <taxon>Spiralia</taxon>
        <taxon>Gnathifera</taxon>
        <taxon>Rotifera</taxon>
        <taxon>Eurotatoria</taxon>
        <taxon>Bdelloidea</taxon>
        <taxon>Philodinida</taxon>
        <taxon>Philodinidae</taxon>
        <taxon>Rotaria</taxon>
    </lineage>
</organism>
<sequence>IIDLIDDADESATNIFENFMTVIKKSGLPFDGLTSIGADNTNVNMGNNHSAYTFI</sequence>
<dbReference type="Proteomes" id="UP000663842">
    <property type="component" value="Unassembled WGS sequence"/>
</dbReference>
<evidence type="ECO:0000313" key="1">
    <source>
        <dbReference type="EMBL" id="CAF2055340.1"/>
    </source>
</evidence>
<dbReference type="EMBL" id="CAJOBF010030528">
    <property type="protein sequence ID" value="CAF4418569.1"/>
    <property type="molecule type" value="Genomic_DNA"/>
</dbReference>
<comment type="caution">
    <text evidence="1">The sequence shown here is derived from an EMBL/GenBank/DDBJ whole genome shotgun (WGS) entry which is preliminary data.</text>
</comment>
<dbReference type="AlphaFoldDB" id="A0A816Q030"/>
<proteinExistence type="predicted"/>